<evidence type="ECO:0000256" key="10">
    <source>
        <dbReference type="SAM" id="Phobius"/>
    </source>
</evidence>
<evidence type="ECO:0000256" key="4">
    <source>
        <dbReference type="ARBA" id="ARBA00022553"/>
    </source>
</evidence>
<keyword evidence="10" id="KW-0812">Transmembrane</keyword>
<dbReference type="PROSITE" id="PS50109">
    <property type="entry name" value="HIS_KIN"/>
    <property type="match status" value="1"/>
</dbReference>
<dbReference type="Gene3D" id="6.10.340.10">
    <property type="match status" value="1"/>
</dbReference>
<evidence type="ECO:0000256" key="3">
    <source>
        <dbReference type="ARBA" id="ARBA00012438"/>
    </source>
</evidence>
<keyword evidence="5" id="KW-0808">Transferase</keyword>
<dbReference type="PROSITE" id="PS50110">
    <property type="entry name" value="RESPONSE_REGULATORY"/>
    <property type="match status" value="1"/>
</dbReference>
<dbReference type="PANTHER" id="PTHR45339">
    <property type="entry name" value="HYBRID SIGNAL TRANSDUCTION HISTIDINE KINASE J"/>
    <property type="match status" value="1"/>
</dbReference>
<dbReference type="InterPro" id="IPR036097">
    <property type="entry name" value="HisK_dim/P_sf"/>
</dbReference>
<dbReference type="Pfam" id="PF00072">
    <property type="entry name" value="Response_reg"/>
    <property type="match status" value="1"/>
</dbReference>
<dbReference type="InterPro" id="IPR001789">
    <property type="entry name" value="Sig_transdc_resp-reg_receiver"/>
</dbReference>
<keyword evidence="15" id="KW-1185">Reference proteome</keyword>
<comment type="caution">
    <text evidence="14">The sequence shown here is derived from an EMBL/GenBank/DDBJ whole genome shotgun (WGS) entry which is preliminary data.</text>
</comment>
<reference evidence="14 15" key="1">
    <citation type="submission" date="2022-04" db="EMBL/GenBank/DDBJ databases">
        <title>Rhizobium coralii sp. nov., isolated from coral Turbinaria peltata.</title>
        <authorList>
            <person name="Sun H."/>
        </authorList>
    </citation>
    <scope>NUCLEOTIDE SEQUENCE [LARGE SCALE GENOMIC DNA]</scope>
    <source>
        <strain evidence="14 15">NTR19</strain>
    </source>
</reference>
<dbReference type="Gene3D" id="3.30.565.10">
    <property type="entry name" value="Histidine kinase-like ATPase, C-terminal domain"/>
    <property type="match status" value="1"/>
</dbReference>
<dbReference type="CDD" id="cd16922">
    <property type="entry name" value="HATPase_EvgS-ArcB-TorS-like"/>
    <property type="match status" value="1"/>
</dbReference>
<evidence type="ECO:0000256" key="2">
    <source>
        <dbReference type="ARBA" id="ARBA00004370"/>
    </source>
</evidence>
<dbReference type="SUPFAM" id="SSF158472">
    <property type="entry name" value="HAMP domain-like"/>
    <property type="match status" value="1"/>
</dbReference>
<gene>
    <name evidence="14" type="ORF">M0654_21175</name>
</gene>
<evidence type="ECO:0000256" key="5">
    <source>
        <dbReference type="ARBA" id="ARBA00022679"/>
    </source>
</evidence>
<feature type="modified residue" description="4-aspartylphosphate" evidence="8">
    <location>
        <position position="667"/>
    </location>
</feature>
<evidence type="ECO:0000256" key="9">
    <source>
        <dbReference type="SAM" id="Coils"/>
    </source>
</evidence>
<dbReference type="SMART" id="SM00304">
    <property type="entry name" value="HAMP"/>
    <property type="match status" value="1"/>
</dbReference>
<name>A0ABT0IX72_9HYPH</name>
<evidence type="ECO:0000259" key="12">
    <source>
        <dbReference type="PROSITE" id="PS50110"/>
    </source>
</evidence>
<keyword evidence="9" id="KW-0175">Coiled coil</keyword>
<feature type="transmembrane region" description="Helical" evidence="10">
    <location>
        <begin position="12"/>
        <end position="33"/>
    </location>
</feature>
<dbReference type="Gene3D" id="1.10.287.130">
    <property type="match status" value="1"/>
</dbReference>
<proteinExistence type="predicted"/>
<keyword evidence="4 8" id="KW-0597">Phosphoprotein</keyword>
<dbReference type="SUPFAM" id="SSF47226">
    <property type="entry name" value="Histidine-containing phosphotransfer domain, HPT domain"/>
    <property type="match status" value="1"/>
</dbReference>
<dbReference type="CDD" id="cd00082">
    <property type="entry name" value="HisKA"/>
    <property type="match status" value="1"/>
</dbReference>
<sequence length="870" mass="94923">MKPDSPISTRISRIVIAAVATGISVTVGGFLVVDFRQSMLAETSRYQSAAFAFAAAASDGVAEQNARTVLEVIRGVRNLPEVGYIATLDSTGDVIAEIGGGARLVGREDAWWHIPTTIEVTADVRRAGRSVGSVLMRAQPKDLIERYLYAALYAFLFGGMLVGLTSYLARIKVVRVIRPLRDLSEQFIDIGQRSDLRRRLNKQRNDEVGVLVDAFNQMFAHIDERDRLLQRHMETLEETVDARTKELRAAKDEADAANAAKSTFLATMSHEIRTPMNGMMVMAEMLSAAPLSPRHQRYAEIITRSGKNLIHIINDILDFSKIESGKIELEEVEFSLDALVEDVACLFSERAREKGLSLAVFISPQVPSKVVGDPVRLTQIVSNLVNNGLKFTETGGVTIRLEVVDDQIAITVEDTGIGIASHQIDRIFTRFSQADSSITRKFGGTGLGLSISKQLTELMKGTVRVESQVEKGSRFIISIPFKMTEAASEISKRFDFSVALFDDDVITRWSVAQALEARGISVFERTSGVCKAVFIRAGTSHDLSDIALGMPIVLLRPFAATSVSIPNHLDVTAEVPLPIPRSAFDLVCAAVEDGDFSTLDFDCREKRTNVLPDLRHLKVLAVDDVAVNREVLAEALRTFGIQADLAESGQDAISQARARSYDVIFMDCSMPGMDGFEATREIRALEQVAARQPSLIIALTGHVMGTESGNWKDAGMNSYLAKPFNIAQLTRVFHDLQIVRPGNGEDIVTNHGVDSLLSSETMTMFENIRTSTGADIRSKVFAMFRASALDAFRAAVDEIMSDGPEGKRLVHALKSNCSSAGAARAMSICERIETVLASGATADRALLRELELALSDTLVAMAKLDASISA</sequence>
<dbReference type="RefSeq" id="WP_248684792.1">
    <property type="nucleotide sequence ID" value="NZ_JALPRY010000030.1"/>
</dbReference>
<evidence type="ECO:0000256" key="1">
    <source>
        <dbReference type="ARBA" id="ARBA00000085"/>
    </source>
</evidence>
<dbReference type="Gene3D" id="3.40.50.2300">
    <property type="match status" value="1"/>
</dbReference>
<dbReference type="InterPro" id="IPR011006">
    <property type="entry name" value="CheY-like_superfamily"/>
</dbReference>
<dbReference type="Proteomes" id="UP001202827">
    <property type="component" value="Unassembled WGS sequence"/>
</dbReference>
<evidence type="ECO:0000256" key="8">
    <source>
        <dbReference type="PROSITE-ProRule" id="PRU00169"/>
    </source>
</evidence>
<dbReference type="InterPro" id="IPR005467">
    <property type="entry name" value="His_kinase_dom"/>
</dbReference>
<feature type="transmembrane region" description="Helical" evidence="10">
    <location>
        <begin position="147"/>
        <end position="169"/>
    </location>
</feature>
<dbReference type="InterPro" id="IPR003594">
    <property type="entry name" value="HATPase_dom"/>
</dbReference>
<evidence type="ECO:0000256" key="7">
    <source>
        <dbReference type="ARBA" id="ARBA00023012"/>
    </source>
</evidence>
<organism evidence="14 15">
    <name type="scientific">Neorhizobium turbinariae</name>
    <dbReference type="NCBI Taxonomy" id="2937795"/>
    <lineage>
        <taxon>Bacteria</taxon>
        <taxon>Pseudomonadati</taxon>
        <taxon>Pseudomonadota</taxon>
        <taxon>Alphaproteobacteria</taxon>
        <taxon>Hyphomicrobiales</taxon>
        <taxon>Rhizobiaceae</taxon>
        <taxon>Rhizobium/Agrobacterium group</taxon>
        <taxon>Neorhizobium</taxon>
    </lineage>
</organism>
<keyword evidence="14" id="KW-0547">Nucleotide-binding</keyword>
<keyword evidence="10" id="KW-0472">Membrane</keyword>
<dbReference type="PRINTS" id="PR00344">
    <property type="entry name" value="BCTRLSENSOR"/>
</dbReference>
<dbReference type="SMART" id="SM00388">
    <property type="entry name" value="HisKA"/>
    <property type="match status" value="1"/>
</dbReference>
<keyword evidence="14" id="KW-0067">ATP-binding</keyword>
<dbReference type="SMART" id="SM00448">
    <property type="entry name" value="REC"/>
    <property type="match status" value="1"/>
</dbReference>
<dbReference type="GO" id="GO:0005524">
    <property type="term" value="F:ATP binding"/>
    <property type="evidence" value="ECO:0007669"/>
    <property type="project" value="UniProtKB-KW"/>
</dbReference>
<dbReference type="Pfam" id="PF01627">
    <property type="entry name" value="Hpt"/>
    <property type="match status" value="1"/>
</dbReference>
<dbReference type="EC" id="2.7.13.3" evidence="3"/>
<comment type="catalytic activity">
    <reaction evidence="1">
        <text>ATP + protein L-histidine = ADP + protein N-phospho-L-histidine.</text>
        <dbReference type="EC" id="2.7.13.3"/>
    </reaction>
</comment>
<feature type="domain" description="Response regulatory" evidence="12">
    <location>
        <begin position="618"/>
        <end position="737"/>
    </location>
</feature>
<feature type="coiled-coil region" evidence="9">
    <location>
        <begin position="233"/>
        <end position="260"/>
    </location>
</feature>
<dbReference type="InterPro" id="IPR036641">
    <property type="entry name" value="HPT_dom_sf"/>
</dbReference>
<keyword evidence="7" id="KW-0902">Two-component regulatory system</keyword>
<dbReference type="InterPro" id="IPR036890">
    <property type="entry name" value="HATPase_C_sf"/>
</dbReference>
<dbReference type="SUPFAM" id="SSF47384">
    <property type="entry name" value="Homodimeric domain of signal transducing histidine kinase"/>
    <property type="match status" value="1"/>
</dbReference>
<feature type="domain" description="Histidine kinase" evidence="11">
    <location>
        <begin position="267"/>
        <end position="483"/>
    </location>
</feature>
<dbReference type="CDD" id="cd06225">
    <property type="entry name" value="HAMP"/>
    <property type="match status" value="1"/>
</dbReference>
<dbReference type="PANTHER" id="PTHR45339:SF5">
    <property type="entry name" value="HISTIDINE KINASE"/>
    <property type="match status" value="1"/>
</dbReference>
<dbReference type="Pfam" id="PF00672">
    <property type="entry name" value="HAMP"/>
    <property type="match status" value="1"/>
</dbReference>
<dbReference type="CDD" id="cd17546">
    <property type="entry name" value="REC_hyHK_CKI1_RcsC-like"/>
    <property type="match status" value="1"/>
</dbReference>
<dbReference type="InterPro" id="IPR003660">
    <property type="entry name" value="HAMP_dom"/>
</dbReference>
<dbReference type="InterPro" id="IPR004358">
    <property type="entry name" value="Sig_transdc_His_kin-like_C"/>
</dbReference>
<evidence type="ECO:0000259" key="13">
    <source>
        <dbReference type="PROSITE" id="PS50885"/>
    </source>
</evidence>
<evidence type="ECO:0000313" key="14">
    <source>
        <dbReference type="EMBL" id="MCK8782489.1"/>
    </source>
</evidence>
<evidence type="ECO:0000259" key="11">
    <source>
        <dbReference type="PROSITE" id="PS50109"/>
    </source>
</evidence>
<dbReference type="SMART" id="SM00387">
    <property type="entry name" value="HATPase_c"/>
    <property type="match status" value="1"/>
</dbReference>
<dbReference type="Gene3D" id="1.20.120.160">
    <property type="entry name" value="HPT domain"/>
    <property type="match status" value="1"/>
</dbReference>
<dbReference type="InterPro" id="IPR008207">
    <property type="entry name" value="Sig_transdc_His_kin_Hpt_dom"/>
</dbReference>
<keyword evidence="10" id="KW-1133">Transmembrane helix</keyword>
<keyword evidence="6" id="KW-0418">Kinase</keyword>
<dbReference type="SUPFAM" id="SSF55874">
    <property type="entry name" value="ATPase domain of HSP90 chaperone/DNA topoisomerase II/histidine kinase"/>
    <property type="match status" value="1"/>
</dbReference>
<evidence type="ECO:0000256" key="6">
    <source>
        <dbReference type="ARBA" id="ARBA00022777"/>
    </source>
</evidence>
<dbReference type="Pfam" id="PF00512">
    <property type="entry name" value="HisKA"/>
    <property type="match status" value="1"/>
</dbReference>
<dbReference type="SUPFAM" id="SSF52172">
    <property type="entry name" value="CheY-like"/>
    <property type="match status" value="1"/>
</dbReference>
<feature type="domain" description="HAMP" evidence="13">
    <location>
        <begin position="174"/>
        <end position="227"/>
    </location>
</feature>
<dbReference type="EMBL" id="JALPRY010000030">
    <property type="protein sequence ID" value="MCK8782489.1"/>
    <property type="molecule type" value="Genomic_DNA"/>
</dbReference>
<protein>
    <recommendedName>
        <fullName evidence="3">histidine kinase</fullName>
        <ecNumber evidence="3">2.7.13.3</ecNumber>
    </recommendedName>
</protein>
<dbReference type="InterPro" id="IPR003661">
    <property type="entry name" value="HisK_dim/P_dom"/>
</dbReference>
<evidence type="ECO:0000313" key="15">
    <source>
        <dbReference type="Proteomes" id="UP001202827"/>
    </source>
</evidence>
<dbReference type="Pfam" id="PF02518">
    <property type="entry name" value="HATPase_c"/>
    <property type="match status" value="1"/>
</dbReference>
<dbReference type="PROSITE" id="PS50885">
    <property type="entry name" value="HAMP"/>
    <property type="match status" value="1"/>
</dbReference>
<accession>A0ABT0IX72</accession>
<comment type="subcellular location">
    <subcellularLocation>
        <location evidence="2">Membrane</location>
    </subcellularLocation>
</comment>